<feature type="binding site" evidence="12">
    <location>
        <position position="237"/>
    </location>
    <ligand>
        <name>Zn(2+)</name>
        <dbReference type="ChEBI" id="CHEBI:29105"/>
    </ligand>
</feature>
<feature type="binding site" evidence="12">
    <location>
        <position position="241"/>
    </location>
    <ligand>
        <name>Zn(2+)</name>
        <dbReference type="ChEBI" id="CHEBI:29105"/>
    </ligand>
</feature>
<evidence type="ECO:0000256" key="11">
    <source>
        <dbReference type="ARBA" id="ARBA00024535"/>
    </source>
</evidence>
<comment type="cofactor">
    <cofactor evidence="1 12">
        <name>Zn(2+)</name>
        <dbReference type="ChEBI" id="CHEBI:29105"/>
    </cofactor>
</comment>
<keyword evidence="6 12" id="KW-0441">Lipid A biosynthesis</keyword>
<dbReference type="PANTHER" id="PTHR33694:SF1">
    <property type="entry name" value="UDP-3-O-ACYL-N-ACETYLGLUCOSAMINE DEACETYLASE 1, MITOCHONDRIAL-RELATED"/>
    <property type="match status" value="1"/>
</dbReference>
<dbReference type="Proteomes" id="UP000291286">
    <property type="component" value="Unassembled WGS sequence"/>
</dbReference>
<dbReference type="InterPro" id="IPR020568">
    <property type="entry name" value="Ribosomal_Su5_D2-typ_SF"/>
</dbReference>
<dbReference type="EC" id="3.5.1.108" evidence="4 12"/>
<evidence type="ECO:0000256" key="8">
    <source>
        <dbReference type="ARBA" id="ARBA00022801"/>
    </source>
</evidence>
<evidence type="ECO:0000256" key="6">
    <source>
        <dbReference type="ARBA" id="ARBA00022556"/>
    </source>
</evidence>
<dbReference type="EMBL" id="SHMB01000001">
    <property type="protein sequence ID" value="TAA33200.1"/>
    <property type="molecule type" value="Genomic_DNA"/>
</dbReference>
<evidence type="ECO:0000313" key="15">
    <source>
        <dbReference type="EMBL" id="TAA33200.1"/>
    </source>
</evidence>
<evidence type="ECO:0000256" key="10">
    <source>
        <dbReference type="ARBA" id="ARBA00023098"/>
    </source>
</evidence>
<dbReference type="EMBL" id="SHMF01000002">
    <property type="protein sequence ID" value="TAA35406.1"/>
    <property type="molecule type" value="Genomic_DNA"/>
</dbReference>
<dbReference type="Proteomes" id="UP000293089">
    <property type="component" value="Unassembled WGS sequence"/>
</dbReference>
<dbReference type="Gene3D" id="3.30.230.20">
    <property type="entry name" value="lpxc deacetylase, domain 1"/>
    <property type="match status" value="1"/>
</dbReference>
<comment type="function">
    <text evidence="2 12">Catalyzes the hydrolysis of UDP-3-O-myristoyl-N-acetylglucosamine to form UDP-3-O-myristoylglucosamine and acetate, the committed step in lipid A biosynthesis.</text>
</comment>
<evidence type="ECO:0000256" key="2">
    <source>
        <dbReference type="ARBA" id="ARBA00002923"/>
    </source>
</evidence>
<dbReference type="UniPathway" id="UPA00359">
    <property type="reaction ID" value="UER00478"/>
</dbReference>
<evidence type="ECO:0000313" key="14">
    <source>
        <dbReference type="EMBL" id="TAA22501.1"/>
    </source>
</evidence>
<organism evidence="15 17">
    <name type="scientific">Pseudoxanthomonas winnipegensis</name>
    <dbReference type="NCBI Taxonomy" id="2480810"/>
    <lineage>
        <taxon>Bacteria</taxon>
        <taxon>Pseudomonadati</taxon>
        <taxon>Pseudomonadota</taxon>
        <taxon>Gammaproteobacteria</taxon>
        <taxon>Lysobacterales</taxon>
        <taxon>Lysobacteraceae</taxon>
        <taxon>Pseudoxanthomonas</taxon>
    </lineage>
</organism>
<keyword evidence="7 12" id="KW-0479">Metal-binding</keyword>
<dbReference type="Proteomes" id="UP000292087">
    <property type="component" value="Unassembled WGS sequence"/>
</dbReference>
<dbReference type="Proteomes" id="UP001234354">
    <property type="component" value="Unassembled WGS sequence"/>
</dbReference>
<comment type="caution">
    <text evidence="15">The sequence shown here is derived from an EMBL/GenBank/DDBJ whole genome shotgun (WGS) entry which is preliminary data.</text>
</comment>
<evidence type="ECO:0000256" key="7">
    <source>
        <dbReference type="ARBA" id="ARBA00022723"/>
    </source>
</evidence>
<evidence type="ECO:0000256" key="12">
    <source>
        <dbReference type="HAMAP-Rule" id="MF_00388"/>
    </source>
</evidence>
<dbReference type="Pfam" id="PF03331">
    <property type="entry name" value="LpxC"/>
    <property type="match status" value="1"/>
</dbReference>
<dbReference type="GO" id="GO:0103117">
    <property type="term" value="F:UDP-3-O-acyl-N-acetylglucosamine deacetylase activity"/>
    <property type="evidence" value="ECO:0007669"/>
    <property type="project" value="UniProtKB-UniRule"/>
</dbReference>
<dbReference type="InterPro" id="IPR004463">
    <property type="entry name" value="UDP-acyl_GlcNac_deAcase"/>
</dbReference>
<comment type="catalytic activity">
    <reaction evidence="11 12">
        <text>a UDP-3-O-[(3R)-3-hydroxyacyl]-N-acetyl-alpha-D-glucosamine + H2O = a UDP-3-O-[(3R)-3-hydroxyacyl]-alpha-D-glucosamine + acetate</text>
        <dbReference type="Rhea" id="RHEA:67816"/>
        <dbReference type="ChEBI" id="CHEBI:15377"/>
        <dbReference type="ChEBI" id="CHEBI:30089"/>
        <dbReference type="ChEBI" id="CHEBI:137740"/>
        <dbReference type="ChEBI" id="CHEBI:173225"/>
        <dbReference type="EC" id="3.5.1.108"/>
    </reaction>
</comment>
<accession>A0A4Q8LRG5</accession>
<keyword evidence="8 12" id="KW-0378">Hydrolase</keyword>
<feature type="active site" description="Proton donor" evidence="12">
    <location>
        <position position="264"/>
    </location>
</feature>
<evidence type="ECO:0000256" key="4">
    <source>
        <dbReference type="ARBA" id="ARBA00012745"/>
    </source>
</evidence>
<evidence type="ECO:0000256" key="1">
    <source>
        <dbReference type="ARBA" id="ARBA00001947"/>
    </source>
</evidence>
<evidence type="ECO:0000313" key="19">
    <source>
        <dbReference type="Proteomes" id="UP000293089"/>
    </source>
</evidence>
<evidence type="ECO:0000313" key="17">
    <source>
        <dbReference type="Proteomes" id="UP000291286"/>
    </source>
</evidence>
<evidence type="ECO:0000256" key="5">
    <source>
        <dbReference type="ARBA" id="ARBA00022516"/>
    </source>
</evidence>
<dbReference type="NCBIfam" id="TIGR00325">
    <property type="entry name" value="lpxC"/>
    <property type="match status" value="1"/>
</dbReference>
<dbReference type="GeneID" id="93827872"/>
<evidence type="ECO:0000313" key="18">
    <source>
        <dbReference type="Proteomes" id="UP000292087"/>
    </source>
</evidence>
<proteinExistence type="inferred from homology"/>
<dbReference type="GO" id="GO:0046872">
    <property type="term" value="F:metal ion binding"/>
    <property type="evidence" value="ECO:0007669"/>
    <property type="project" value="UniProtKB-KW"/>
</dbReference>
<feature type="binding site" evidence="12">
    <location>
        <position position="78"/>
    </location>
    <ligand>
        <name>Zn(2+)</name>
        <dbReference type="ChEBI" id="CHEBI:29105"/>
    </ligand>
</feature>
<sequence length="307" mass="33583">MIPQRTLKNVIRATGVGLHSGNKVFMTLRPAAPNTGVVFRRVDLDPVVEIPGDASLVTETTLCTGLSCGPAKVQTVEHLMSALAGLGIDNIYVELSAAELPIMDGSASPFVFLLQSAGIVEQNVPKRFIRVTKPVEVRDGDKIARFEPYDGFKLGFTVKFDHPMIPASQSRAEVDFSTGGYIREVARARTFGFMRDLEYMRERNLGLGGSMDNAIVLDEFRVLNDDGLRYADEFVRHKILDAIGDLYLAGHAILGKYEGYKSGHALNNTLVRSLIAQTDAWEEVSFGPEATEPPPPIHYAAIPALAH</sequence>
<comment type="similarity">
    <text evidence="12">Belongs to the LpxC family.</text>
</comment>
<keyword evidence="19" id="KW-1185">Reference proteome</keyword>
<keyword evidence="10 12" id="KW-0443">Lipid metabolism</keyword>
<dbReference type="InterPro" id="IPR011334">
    <property type="entry name" value="UDP-acyl_GlcNac_deAcase_C"/>
</dbReference>
<comment type="pathway">
    <text evidence="3 12">Glycolipid biosynthesis; lipid IV(A) biosynthesis; lipid IV(A) from (3R)-3-hydroxytetradecanoyl-[acyl-carrier-protein] and UDP-N-acetyl-alpha-D-glucosamine: step 2/6.</text>
</comment>
<dbReference type="EMBL" id="JAUTBB010000001">
    <property type="protein sequence ID" value="MDQ1120195.1"/>
    <property type="molecule type" value="Genomic_DNA"/>
</dbReference>
<dbReference type="InterPro" id="IPR015870">
    <property type="entry name" value="UDP-acyl_N-AcGlcN_deAcase_N"/>
</dbReference>
<reference evidence="17 18" key="1">
    <citation type="submission" date="2019-02" db="EMBL/GenBank/DDBJ databases">
        <title>WGS of Pseudoxanthomonas species novum from clinical isolates.</title>
        <authorList>
            <person name="Bernier A.-M."/>
            <person name="Bernard K."/>
            <person name="Vachon A."/>
        </authorList>
    </citation>
    <scope>NUCLEOTIDE SEQUENCE [LARGE SCALE GENOMIC DNA]</scope>
    <source>
        <strain evidence="19">NML 170316</strain>
        <strain evidence="16 18">NML140781</strain>
        <strain evidence="14">NML170316</strain>
        <strain evidence="15 17">NML171202</strain>
    </source>
</reference>
<dbReference type="Gene3D" id="3.30.1700.10">
    <property type="entry name" value="lpxc deacetylase, domain 2"/>
    <property type="match status" value="1"/>
</dbReference>
<dbReference type="PANTHER" id="PTHR33694">
    <property type="entry name" value="UDP-3-O-ACYL-N-ACETYLGLUCOSAMINE DEACETYLASE 1, MITOCHONDRIAL-RELATED"/>
    <property type="match status" value="1"/>
</dbReference>
<dbReference type="EMBL" id="SHME01000001">
    <property type="protein sequence ID" value="TAA22501.1"/>
    <property type="molecule type" value="Genomic_DNA"/>
</dbReference>
<keyword evidence="5 12" id="KW-0444">Lipid biosynthesis</keyword>
<dbReference type="SUPFAM" id="SSF54211">
    <property type="entry name" value="Ribosomal protein S5 domain 2-like"/>
    <property type="match status" value="2"/>
</dbReference>
<gene>
    <name evidence="12" type="primary">lpxC</name>
    <name evidence="16" type="ORF">EA656_06820</name>
    <name evidence="14" type="ORF">EA658_02615</name>
    <name evidence="15" type="ORF">EA661_02740</name>
    <name evidence="13" type="ORF">QE383_002503</name>
</gene>
<dbReference type="RefSeq" id="WP_130515483.1">
    <property type="nucleotide sequence ID" value="NZ_CAWZZE010000032.1"/>
</dbReference>
<evidence type="ECO:0000256" key="9">
    <source>
        <dbReference type="ARBA" id="ARBA00022833"/>
    </source>
</evidence>
<keyword evidence="9 12" id="KW-0862">Zinc</keyword>
<protein>
    <recommendedName>
        <fullName evidence="4 12">UDP-3-O-acyl-N-acetylglucosamine deacetylase</fullName>
        <shortName evidence="12">UDP-3-O-acyl-GlcNAc deacetylase</shortName>
        <ecNumber evidence="4 12">3.5.1.108</ecNumber>
    </recommendedName>
    <alternativeName>
        <fullName evidence="12">UDP-3-O-[R-3-hydroxymyristoyl]-N-acetylglucosamine deacetylase</fullName>
    </alternativeName>
</protein>
<evidence type="ECO:0000256" key="3">
    <source>
        <dbReference type="ARBA" id="ARBA00005002"/>
    </source>
</evidence>
<dbReference type="HAMAP" id="MF_00388">
    <property type="entry name" value="LpxC"/>
    <property type="match status" value="1"/>
</dbReference>
<dbReference type="GO" id="GO:0009245">
    <property type="term" value="P:lipid A biosynthetic process"/>
    <property type="evidence" value="ECO:0007669"/>
    <property type="project" value="UniProtKB-UniRule"/>
</dbReference>
<evidence type="ECO:0000313" key="16">
    <source>
        <dbReference type="EMBL" id="TAA35406.1"/>
    </source>
</evidence>
<dbReference type="GO" id="GO:0016020">
    <property type="term" value="C:membrane"/>
    <property type="evidence" value="ECO:0007669"/>
    <property type="project" value="GOC"/>
</dbReference>
<reference evidence="13" key="2">
    <citation type="submission" date="2023-07" db="EMBL/GenBank/DDBJ databases">
        <title>Functional and genomic diversity of the sorghum phyllosphere microbiome.</title>
        <authorList>
            <person name="Shade A."/>
        </authorList>
    </citation>
    <scope>NUCLEOTIDE SEQUENCE</scope>
    <source>
        <strain evidence="13">SORGH_AS_0908</strain>
    </source>
</reference>
<dbReference type="AlphaFoldDB" id="A0A4Q8LRG5"/>
<accession>A0A4Q8LTV4</accession>
<evidence type="ECO:0000313" key="13">
    <source>
        <dbReference type="EMBL" id="MDQ1120195.1"/>
    </source>
</evidence>
<name>A0A4Q8LRG5_9GAMM</name>